<dbReference type="PANTHER" id="PTHR45877:SF2">
    <property type="entry name" value="E3 UBIQUITIN-PROTEIN LIGASE SINA-RELATED"/>
    <property type="match status" value="1"/>
</dbReference>
<keyword evidence="9" id="KW-1185">Reference proteome</keyword>
<dbReference type="GO" id="GO:0005737">
    <property type="term" value="C:cytoplasm"/>
    <property type="evidence" value="ECO:0007669"/>
    <property type="project" value="InterPro"/>
</dbReference>
<comment type="similarity">
    <text evidence="1 6">Belongs to the SINA (Seven in absentia) family.</text>
</comment>
<evidence type="ECO:0000256" key="5">
    <source>
        <dbReference type="PROSITE-ProRule" id="PRU00455"/>
    </source>
</evidence>
<dbReference type="Gene3D" id="3.30.40.10">
    <property type="entry name" value="Zinc/RING finger domain, C3HC4 (zinc finger)"/>
    <property type="match status" value="1"/>
</dbReference>
<dbReference type="PROSITE" id="PS51081">
    <property type="entry name" value="ZF_SIAH"/>
    <property type="match status" value="1"/>
</dbReference>
<organism evidence="9 10">
    <name type="scientific">Spodoptera frugiperda</name>
    <name type="common">Fall armyworm</name>
    <dbReference type="NCBI Taxonomy" id="7108"/>
    <lineage>
        <taxon>Eukaryota</taxon>
        <taxon>Metazoa</taxon>
        <taxon>Ecdysozoa</taxon>
        <taxon>Arthropoda</taxon>
        <taxon>Hexapoda</taxon>
        <taxon>Insecta</taxon>
        <taxon>Pterygota</taxon>
        <taxon>Neoptera</taxon>
        <taxon>Endopterygota</taxon>
        <taxon>Lepidoptera</taxon>
        <taxon>Glossata</taxon>
        <taxon>Ditrysia</taxon>
        <taxon>Noctuoidea</taxon>
        <taxon>Noctuidae</taxon>
        <taxon>Amphipyrinae</taxon>
        <taxon>Spodoptera</taxon>
    </lineage>
</organism>
<dbReference type="InterPro" id="IPR013083">
    <property type="entry name" value="Znf_RING/FYVE/PHD"/>
</dbReference>
<comment type="domain">
    <text evidence="6">The RING-type zinc finger domain is essential for ubiquitin ligase activity.</text>
</comment>
<comment type="function">
    <text evidence="6">E3 ubiquitin-protein ligase that mediates ubiquitination and subsequent proteasomal degradation of target proteins. E3 ubiquitin ligases accept ubiquitin from an E2 ubiquitin-conjugating enzyme in the form of a thioester and then directly transfers the ubiquitin to targeted substrates.</text>
</comment>
<proteinExistence type="inferred from homology"/>
<dbReference type="SUPFAM" id="SSF49599">
    <property type="entry name" value="TRAF domain-like"/>
    <property type="match status" value="1"/>
</dbReference>
<dbReference type="Proteomes" id="UP000829999">
    <property type="component" value="Chromosome 11"/>
</dbReference>
<feature type="compositionally biased region" description="Polar residues" evidence="7">
    <location>
        <begin position="1"/>
        <end position="19"/>
    </location>
</feature>
<feature type="compositionally biased region" description="Pro residues" evidence="7">
    <location>
        <begin position="185"/>
        <end position="194"/>
    </location>
</feature>
<dbReference type="GO" id="GO:0061630">
    <property type="term" value="F:ubiquitin protein ligase activity"/>
    <property type="evidence" value="ECO:0007669"/>
    <property type="project" value="UniProtKB-EC"/>
</dbReference>
<evidence type="ECO:0000256" key="7">
    <source>
        <dbReference type="SAM" id="MobiDB-lite"/>
    </source>
</evidence>
<dbReference type="EC" id="2.3.2.27" evidence="6"/>
<feature type="compositionally biased region" description="Basic residues" evidence="7">
    <location>
        <begin position="211"/>
        <end position="223"/>
    </location>
</feature>
<evidence type="ECO:0000256" key="2">
    <source>
        <dbReference type="ARBA" id="ARBA00022723"/>
    </source>
</evidence>
<dbReference type="Gene3D" id="2.60.210.10">
    <property type="entry name" value="Apoptosis, Tumor Necrosis Factor Receptor Associated Protein 2, Chain A"/>
    <property type="match status" value="1"/>
</dbReference>
<dbReference type="RefSeq" id="XP_050553027.1">
    <property type="nucleotide sequence ID" value="XM_050697070.1"/>
</dbReference>
<evidence type="ECO:0000259" key="8">
    <source>
        <dbReference type="PROSITE" id="PS51081"/>
    </source>
</evidence>
<dbReference type="Pfam" id="PF21361">
    <property type="entry name" value="Sina_ZnF"/>
    <property type="match status" value="1"/>
</dbReference>
<name>A0A9R0DSY4_SPOFR</name>
<dbReference type="InterPro" id="IPR018121">
    <property type="entry name" value="7-in-absentia-prot_TRAF-dom"/>
</dbReference>
<reference evidence="10" key="1">
    <citation type="submission" date="2025-08" db="UniProtKB">
        <authorList>
            <consortium name="RefSeq"/>
        </authorList>
    </citation>
    <scope>IDENTIFICATION</scope>
    <source>
        <tissue evidence="10">Whole larval tissue</tissue>
    </source>
</reference>
<feature type="domain" description="SIAH-type" evidence="8">
    <location>
        <begin position="283"/>
        <end position="345"/>
    </location>
</feature>
<feature type="compositionally biased region" description="Basic and acidic residues" evidence="7">
    <location>
        <begin position="21"/>
        <end position="41"/>
    </location>
</feature>
<dbReference type="GO" id="GO:0008270">
    <property type="term" value="F:zinc ion binding"/>
    <property type="evidence" value="ECO:0007669"/>
    <property type="project" value="UniProtKB-KW"/>
</dbReference>
<comment type="domain">
    <text evidence="6">The SBD domain (substrate-binding domain) mediates the interaction with substrate proteins. It is related to the TRAF family.</text>
</comment>
<evidence type="ECO:0000313" key="9">
    <source>
        <dbReference type="Proteomes" id="UP000829999"/>
    </source>
</evidence>
<dbReference type="OrthoDB" id="4788989at2759"/>
<dbReference type="GO" id="GO:0031624">
    <property type="term" value="F:ubiquitin conjugating enzyme binding"/>
    <property type="evidence" value="ECO:0007669"/>
    <property type="project" value="TreeGrafter"/>
</dbReference>
<comment type="pathway">
    <text evidence="6">Protein modification; protein ubiquitination.</text>
</comment>
<keyword evidence="4 6" id="KW-0862">Zinc</keyword>
<evidence type="ECO:0000313" key="10">
    <source>
        <dbReference type="RefSeq" id="XP_050553027.1"/>
    </source>
</evidence>
<comment type="catalytic activity">
    <reaction evidence="6">
        <text>S-ubiquitinyl-[E2 ubiquitin-conjugating enzyme]-L-cysteine + [acceptor protein]-L-lysine = [E2 ubiquitin-conjugating enzyme]-L-cysteine + N(6)-ubiquitinyl-[acceptor protein]-L-lysine.</text>
        <dbReference type="EC" id="2.3.2.27"/>
    </reaction>
</comment>
<feature type="compositionally biased region" description="Polar residues" evidence="7">
    <location>
        <begin position="64"/>
        <end position="87"/>
    </location>
</feature>
<evidence type="ECO:0000256" key="6">
    <source>
        <dbReference type="RuleBase" id="RU201113"/>
    </source>
</evidence>
<gene>
    <name evidence="10" type="primary">LOC118274849</name>
</gene>
<accession>A0A9R0DSY4</accession>
<feature type="region of interest" description="Disordered" evidence="7">
    <location>
        <begin position="478"/>
        <end position="584"/>
    </location>
</feature>
<feature type="compositionally biased region" description="Basic and acidic residues" evidence="7">
    <location>
        <begin position="50"/>
        <end position="61"/>
    </location>
</feature>
<keyword evidence="6" id="KW-0833">Ubl conjugation pathway</keyword>
<dbReference type="PANTHER" id="PTHR45877">
    <property type="entry name" value="E3 UBIQUITIN-PROTEIN LIGASE SIAH2"/>
    <property type="match status" value="1"/>
</dbReference>
<dbReference type="AlphaFoldDB" id="A0A9R0DSY4"/>
<sequence length="584" mass="66801">MGNNQSEENTSRQQPNMSVSEVERILDTQRRRFEQKLRQELAKQSAQQRQEQEAQERRAREQATLQAGQSTRPPAAATSNAVQQQAVVTAPMQPLYPNLQTPNYPQPNQPQPFNQTNPFHRQPNPTFQNYPQGHPLNPPQPWTPAQHVNPHYPRNQPNQNRATPTPPPQDFVFVNAPEQRYRPAPSAPSAPTEPPCTTARPRTPNAISHGPRSRSTSRPRPVNKKRGICDCPTCYQRYGLKIFQCPNGHSSCNDCKMRGRACGICGMPLTEVRNFEIESYVAQTPAPCPNKNEGCYSMIKQIDMEKHLEDCPYREQQCPLTAIFGTCHWKGKLSQMSTHFDEMHSPNRGIDAEKEIYLKNIHDSSRQVHLVVVGGNNFLCHLKVSEPDGKIFMSVQLLGNKISAKKWSYEIHIYKKSEPRRKYMYTDTCVYANRDIEDVFKSCSCAVLPIFYAASFTDKEGLAFKFFINENLNLNKNDEVGSQEQNDETNENDGENMNRNDAEESQRPHEVENWRGSRNATECNVDNNQEHRPHYQRPRFGVNQTPRQSNTGHRRHSVEVENWRSSASGAQRAGTKAQWPNKRT</sequence>
<dbReference type="InterPro" id="IPR013010">
    <property type="entry name" value="Znf_SIAH"/>
</dbReference>
<feature type="compositionally biased region" description="Basic and acidic residues" evidence="7">
    <location>
        <begin position="496"/>
        <end position="515"/>
    </location>
</feature>
<evidence type="ECO:0000256" key="3">
    <source>
        <dbReference type="ARBA" id="ARBA00022771"/>
    </source>
</evidence>
<protein>
    <recommendedName>
        <fullName evidence="6">E3 ubiquitin-protein ligase</fullName>
        <ecNumber evidence="6">2.3.2.27</ecNumber>
    </recommendedName>
</protein>
<evidence type="ECO:0000256" key="4">
    <source>
        <dbReference type="ARBA" id="ARBA00022833"/>
    </source>
</evidence>
<evidence type="ECO:0000256" key="1">
    <source>
        <dbReference type="ARBA" id="ARBA00009119"/>
    </source>
</evidence>
<feature type="compositionally biased region" description="Polar residues" evidence="7">
    <location>
        <begin position="542"/>
        <end position="551"/>
    </location>
</feature>
<dbReference type="GeneID" id="118274849"/>
<dbReference type="InterPro" id="IPR004162">
    <property type="entry name" value="SINA-like_animal"/>
</dbReference>
<feature type="compositionally biased region" description="Polar residues" evidence="7">
    <location>
        <begin position="516"/>
        <end position="527"/>
    </location>
</feature>
<dbReference type="Pfam" id="PF03145">
    <property type="entry name" value="Sina_TRAF"/>
    <property type="match status" value="1"/>
</dbReference>
<feature type="region of interest" description="Disordered" evidence="7">
    <location>
        <begin position="1"/>
        <end position="223"/>
    </location>
</feature>
<keyword evidence="2 6" id="KW-0479">Metal-binding</keyword>
<dbReference type="GO" id="GO:0043161">
    <property type="term" value="P:proteasome-mediated ubiquitin-dependent protein catabolic process"/>
    <property type="evidence" value="ECO:0007669"/>
    <property type="project" value="TreeGrafter"/>
</dbReference>
<feature type="compositionally biased region" description="Acidic residues" evidence="7">
    <location>
        <begin position="485"/>
        <end position="494"/>
    </location>
</feature>
<keyword evidence="3 5" id="KW-0863">Zinc-finger</keyword>
<dbReference type="InterPro" id="IPR008974">
    <property type="entry name" value="TRAF-like"/>
</dbReference>